<dbReference type="AlphaFoldDB" id="A0A8H4W8U5"/>
<keyword evidence="3" id="KW-1185">Reference proteome</keyword>
<comment type="caution">
    <text evidence="2">The sequence shown here is derived from an EMBL/GenBank/DDBJ whole genome shotgun (WGS) entry which is preliminary data.</text>
</comment>
<name>A0A8H4W8U5_9HELO</name>
<dbReference type="Proteomes" id="UP000566819">
    <property type="component" value="Unassembled WGS sequence"/>
</dbReference>
<keyword evidence="1" id="KW-0732">Signal</keyword>
<evidence type="ECO:0000256" key="1">
    <source>
        <dbReference type="SAM" id="SignalP"/>
    </source>
</evidence>
<feature type="signal peptide" evidence="1">
    <location>
        <begin position="1"/>
        <end position="22"/>
    </location>
</feature>
<dbReference type="OrthoDB" id="4721928at2759"/>
<organism evidence="2 3">
    <name type="scientific">Cudoniella acicularis</name>
    <dbReference type="NCBI Taxonomy" id="354080"/>
    <lineage>
        <taxon>Eukaryota</taxon>
        <taxon>Fungi</taxon>
        <taxon>Dikarya</taxon>
        <taxon>Ascomycota</taxon>
        <taxon>Pezizomycotina</taxon>
        <taxon>Leotiomycetes</taxon>
        <taxon>Helotiales</taxon>
        <taxon>Tricladiaceae</taxon>
        <taxon>Cudoniella</taxon>
    </lineage>
</organism>
<reference evidence="2 3" key="1">
    <citation type="submission" date="2020-03" db="EMBL/GenBank/DDBJ databases">
        <title>Draft Genome Sequence of Cudoniella acicularis.</title>
        <authorList>
            <person name="Buettner E."/>
            <person name="Kellner H."/>
        </authorList>
    </citation>
    <scope>NUCLEOTIDE SEQUENCE [LARGE SCALE GENOMIC DNA]</scope>
    <source>
        <strain evidence="2 3">DSM 108380</strain>
    </source>
</reference>
<accession>A0A8H4W8U5</accession>
<evidence type="ECO:0000313" key="2">
    <source>
        <dbReference type="EMBL" id="KAF4635114.1"/>
    </source>
</evidence>
<sequence length="187" mass="21326">MKLYNIFSILFSILLQIKACLSNAEFDALNPSIRQLHDVDMVPGHQYIFMMYTQTSSADPIQCMAGFKHVSVIVGTIQDNGNNDLTNFQGVRYHLSVPNQGPKFTGLFLGNPVSVGPKVESDGTTIWQFRQRPYPTQFEYKGTTDTTHQQRVDKCDQWQHDHPTYNPSSNNCNTFAQWMVNQMTIRA</sequence>
<dbReference type="EMBL" id="JAAMPI010000140">
    <property type="protein sequence ID" value="KAF4635114.1"/>
    <property type="molecule type" value="Genomic_DNA"/>
</dbReference>
<protein>
    <submittedName>
        <fullName evidence="2">Uncharacterized protein</fullName>
    </submittedName>
</protein>
<evidence type="ECO:0000313" key="3">
    <source>
        <dbReference type="Proteomes" id="UP000566819"/>
    </source>
</evidence>
<proteinExistence type="predicted"/>
<feature type="chain" id="PRO_5033993013" evidence="1">
    <location>
        <begin position="23"/>
        <end position="187"/>
    </location>
</feature>
<gene>
    <name evidence="2" type="ORF">G7Y89_g2983</name>
</gene>